<dbReference type="PANTHER" id="PTHR46268">
    <property type="entry name" value="STRESS RESPONSE PROTEIN NHAX"/>
    <property type="match status" value="1"/>
</dbReference>
<dbReference type="AlphaFoldDB" id="A0A5B8UM34"/>
<proteinExistence type="inferred from homology"/>
<dbReference type="Proteomes" id="UP000321204">
    <property type="component" value="Chromosome"/>
</dbReference>
<gene>
    <name evidence="3" type="ORF">FSB75_16385</name>
</gene>
<dbReference type="OrthoDB" id="9788959at2"/>
<dbReference type="CDD" id="cd00293">
    <property type="entry name" value="USP-like"/>
    <property type="match status" value="1"/>
</dbReference>
<accession>A0A5B8UM34</accession>
<name>A0A5B8UM34_9BACT</name>
<organism evidence="3 4">
    <name type="scientific">Flavisolibacter ginsenosidimutans</name>
    <dbReference type="NCBI Taxonomy" id="661481"/>
    <lineage>
        <taxon>Bacteria</taxon>
        <taxon>Pseudomonadati</taxon>
        <taxon>Bacteroidota</taxon>
        <taxon>Chitinophagia</taxon>
        <taxon>Chitinophagales</taxon>
        <taxon>Chitinophagaceae</taxon>
        <taxon>Flavisolibacter</taxon>
    </lineage>
</organism>
<evidence type="ECO:0000256" key="1">
    <source>
        <dbReference type="ARBA" id="ARBA00008791"/>
    </source>
</evidence>
<sequence length="302" mass="33308">MIVLWRKTFSPNRLSWPVQNHFFVLNSFHLCRMKTILVLTDFSPAAEHATAYAAQLAKVVQASVRLLHVYQLPVAMSDMPVLMVSAEDLKKSADAGLRRAKEAAERLHPETVFEMESRLGDVVEEAEDVSKQKDVFALVAGTKSMSGVERFLFGSTAQALVKKCSHPVIVVPENAELNAPKNIALAVDFVNPGEVPAAKILAAIQALRASLQVVHVETENEQAGDPSSLLNALHLAPSAYRILKEENVAQGLKHFAELNKIDLVTVLPHKHNLLERLFFKGYTNEILHELSVPVMTLHGSSE</sequence>
<dbReference type="Gene3D" id="3.40.50.620">
    <property type="entry name" value="HUPs"/>
    <property type="match status" value="2"/>
</dbReference>
<comment type="similarity">
    <text evidence="1">Belongs to the universal stress protein A family.</text>
</comment>
<dbReference type="PANTHER" id="PTHR46268:SF6">
    <property type="entry name" value="UNIVERSAL STRESS PROTEIN UP12"/>
    <property type="match status" value="1"/>
</dbReference>
<evidence type="ECO:0000313" key="4">
    <source>
        <dbReference type="Proteomes" id="UP000321204"/>
    </source>
</evidence>
<evidence type="ECO:0000313" key="3">
    <source>
        <dbReference type="EMBL" id="QEC57412.1"/>
    </source>
</evidence>
<dbReference type="PRINTS" id="PR01438">
    <property type="entry name" value="UNVRSLSTRESS"/>
</dbReference>
<dbReference type="Pfam" id="PF00582">
    <property type="entry name" value="Usp"/>
    <property type="match status" value="1"/>
</dbReference>
<dbReference type="InterPro" id="IPR006016">
    <property type="entry name" value="UspA"/>
</dbReference>
<dbReference type="InterPro" id="IPR014729">
    <property type="entry name" value="Rossmann-like_a/b/a_fold"/>
</dbReference>
<evidence type="ECO:0000259" key="2">
    <source>
        <dbReference type="Pfam" id="PF00582"/>
    </source>
</evidence>
<dbReference type="SUPFAM" id="SSF52402">
    <property type="entry name" value="Adenine nucleotide alpha hydrolases-like"/>
    <property type="match status" value="2"/>
</dbReference>
<dbReference type="InterPro" id="IPR006015">
    <property type="entry name" value="Universal_stress_UspA"/>
</dbReference>
<dbReference type="EMBL" id="CP042433">
    <property type="protein sequence ID" value="QEC57412.1"/>
    <property type="molecule type" value="Genomic_DNA"/>
</dbReference>
<reference evidence="3 4" key="1">
    <citation type="journal article" date="2015" name="Int. J. Syst. Evol. Microbiol.">
        <title>Flavisolibacter ginsenosidimutans sp. nov., with ginsenoside-converting activity isolated from soil used for cultivating ginseng.</title>
        <authorList>
            <person name="Zhao Y."/>
            <person name="Liu Q."/>
            <person name="Kang M.S."/>
            <person name="Jin F."/>
            <person name="Yu H."/>
            <person name="Im W.T."/>
        </authorList>
    </citation>
    <scope>NUCLEOTIDE SEQUENCE [LARGE SCALE GENOMIC DNA]</scope>
    <source>
        <strain evidence="3 4">Gsoil 636</strain>
    </source>
</reference>
<feature type="domain" description="UspA" evidence="2">
    <location>
        <begin position="33"/>
        <end position="172"/>
    </location>
</feature>
<protein>
    <submittedName>
        <fullName evidence="3">Universal stress protein</fullName>
    </submittedName>
</protein>
<dbReference type="KEGG" id="fgg:FSB75_16385"/>
<keyword evidence="4" id="KW-1185">Reference proteome</keyword>